<feature type="compositionally biased region" description="Low complexity" evidence="1">
    <location>
        <begin position="1"/>
        <end position="17"/>
    </location>
</feature>
<dbReference type="Proteomes" id="UP000327118">
    <property type="component" value="Unassembled WGS sequence"/>
</dbReference>
<dbReference type="OrthoDB" id="4227585at2759"/>
<dbReference type="AlphaFoldDB" id="A0A5N6Z4W2"/>
<reference evidence="3" key="1">
    <citation type="submission" date="2019-04" db="EMBL/GenBank/DDBJ databases">
        <title>Friends and foes A comparative genomics studyof 23 Aspergillus species from section Flavi.</title>
        <authorList>
            <consortium name="DOE Joint Genome Institute"/>
            <person name="Kjaerbolling I."/>
            <person name="Vesth T."/>
            <person name="Frisvad J.C."/>
            <person name="Nybo J.L."/>
            <person name="Theobald S."/>
            <person name="Kildgaard S."/>
            <person name="Isbrandt T."/>
            <person name="Kuo A."/>
            <person name="Sato A."/>
            <person name="Lyhne E.K."/>
            <person name="Kogle M.E."/>
            <person name="Wiebenga A."/>
            <person name="Kun R.S."/>
            <person name="Lubbers R.J."/>
            <person name="Makela M.R."/>
            <person name="Barry K."/>
            <person name="Chovatia M."/>
            <person name="Clum A."/>
            <person name="Daum C."/>
            <person name="Haridas S."/>
            <person name="He G."/>
            <person name="LaButti K."/>
            <person name="Lipzen A."/>
            <person name="Mondo S."/>
            <person name="Riley R."/>
            <person name="Salamov A."/>
            <person name="Simmons B.A."/>
            <person name="Magnuson J.K."/>
            <person name="Henrissat B."/>
            <person name="Mortensen U.H."/>
            <person name="Larsen T.O."/>
            <person name="Devries R.P."/>
            <person name="Grigoriev I.V."/>
            <person name="Machida M."/>
            <person name="Baker S.E."/>
            <person name="Andersen M.R."/>
        </authorList>
    </citation>
    <scope>NUCLEOTIDE SEQUENCE [LARGE SCALE GENOMIC DNA]</scope>
    <source>
        <strain evidence="3">CBS 553.77</strain>
    </source>
</reference>
<sequence length="197" mass="22248">MMLTSSSSSSNSSCSNSPISQHPHPQAYFPPFPRRRESAKYPRYYSTPLRPDSPESTPLQLYGLEQREPSIYGDRQSKLLRRFSHALDDIKEDFSLQLDPRTTTEKIRSKRRQSTLILDTNIPGSRAGSLSGPESPVTEEPPRSRPMSMMSNDHSFIPATRRLSRRLSMLGFRKHRLRGGQAASISQPNLIGSSTQM</sequence>
<evidence type="ECO:0000313" key="2">
    <source>
        <dbReference type="EMBL" id="KAE8351699.1"/>
    </source>
</evidence>
<gene>
    <name evidence="2" type="ORF">BDV28DRAFT_136524</name>
</gene>
<evidence type="ECO:0000313" key="3">
    <source>
        <dbReference type="Proteomes" id="UP000327118"/>
    </source>
</evidence>
<protein>
    <submittedName>
        <fullName evidence="2">Uncharacterized protein</fullName>
    </submittedName>
</protein>
<name>A0A5N6Z4W2_9EURO</name>
<accession>A0A5N6Z4W2</accession>
<feature type="region of interest" description="Disordered" evidence="1">
    <location>
        <begin position="104"/>
        <end position="158"/>
    </location>
</feature>
<evidence type="ECO:0000256" key="1">
    <source>
        <dbReference type="SAM" id="MobiDB-lite"/>
    </source>
</evidence>
<keyword evidence="3" id="KW-1185">Reference proteome</keyword>
<dbReference type="EMBL" id="ML739158">
    <property type="protein sequence ID" value="KAE8351699.1"/>
    <property type="molecule type" value="Genomic_DNA"/>
</dbReference>
<proteinExistence type="predicted"/>
<feature type="region of interest" description="Disordered" evidence="1">
    <location>
        <begin position="1"/>
        <end position="60"/>
    </location>
</feature>
<organism evidence="2 3">
    <name type="scientific">Aspergillus coremiiformis</name>
    <dbReference type="NCBI Taxonomy" id="138285"/>
    <lineage>
        <taxon>Eukaryota</taxon>
        <taxon>Fungi</taxon>
        <taxon>Dikarya</taxon>
        <taxon>Ascomycota</taxon>
        <taxon>Pezizomycotina</taxon>
        <taxon>Eurotiomycetes</taxon>
        <taxon>Eurotiomycetidae</taxon>
        <taxon>Eurotiales</taxon>
        <taxon>Aspergillaceae</taxon>
        <taxon>Aspergillus</taxon>
        <taxon>Aspergillus subgen. Circumdati</taxon>
    </lineage>
</organism>